<dbReference type="InterPro" id="IPR002744">
    <property type="entry name" value="MIP18-like"/>
</dbReference>
<dbReference type="NCBIfam" id="TIGR03406">
    <property type="entry name" value="FeS_long_SufT"/>
    <property type="match status" value="1"/>
</dbReference>
<proteinExistence type="predicted"/>
<dbReference type="InterPro" id="IPR017776">
    <property type="entry name" value="FeS_assembly_SufT_put"/>
</dbReference>
<evidence type="ECO:0000313" key="3">
    <source>
        <dbReference type="Proteomes" id="UP000472676"/>
    </source>
</evidence>
<dbReference type="InterPro" id="IPR034904">
    <property type="entry name" value="FSCA_dom_sf"/>
</dbReference>
<protein>
    <submittedName>
        <fullName evidence="2">Putative Fe-S cluster assembly protein SufT</fullName>
    </submittedName>
</protein>
<dbReference type="EMBL" id="JAAMOW010000009">
    <property type="protein sequence ID" value="NGY06531.1"/>
    <property type="molecule type" value="Genomic_DNA"/>
</dbReference>
<dbReference type="Pfam" id="PF01883">
    <property type="entry name" value="FeS_assembly_P"/>
    <property type="match status" value="1"/>
</dbReference>
<reference evidence="2 3" key="1">
    <citation type="journal article" date="2014" name="Int. J. Syst. Evol. Microbiol.">
        <title>Solimonas terrae sp. nov., isolated from soil.</title>
        <authorList>
            <person name="Kim S.J."/>
            <person name="Moon J.Y."/>
            <person name="Weon H.Y."/>
            <person name="Ahn J.H."/>
            <person name="Chen W.M."/>
            <person name="Kwon S.W."/>
        </authorList>
    </citation>
    <scope>NUCLEOTIDE SEQUENCE [LARGE SCALE GENOMIC DNA]</scope>
    <source>
        <strain evidence="2 3">KIS83-12</strain>
    </source>
</reference>
<dbReference type="Proteomes" id="UP000472676">
    <property type="component" value="Unassembled WGS sequence"/>
</dbReference>
<gene>
    <name evidence="2" type="primary">sufT</name>
    <name evidence="2" type="ORF">G7Y85_17285</name>
</gene>
<dbReference type="RefSeq" id="WP_166260248.1">
    <property type="nucleotide sequence ID" value="NZ_JAAMOW010000009.1"/>
</dbReference>
<evidence type="ECO:0000259" key="1">
    <source>
        <dbReference type="Pfam" id="PF01883"/>
    </source>
</evidence>
<dbReference type="InterPro" id="IPR052339">
    <property type="entry name" value="Fe-S_Maturation_MIP18"/>
</dbReference>
<accession>A0A6M2BWF3</accession>
<sequence length="182" mass="19699">MSAIHEPVSLTRDVIGVLIPQGTKVELPEGAHAQITQALGGSFTVQVEGHLFRIEGKDADAIGQQIVKGPEIAADASDEDIEKAVWDQLKTCYDPEIPVDIVELGLVYECRIETLDPGKRRANVRMTLTAPGCGMGDILVADVKSKVEQIPTIVESDVELVFDPPWNQTMMSEAAKLATGMF</sequence>
<organism evidence="2 3">
    <name type="scientific">Solimonas terrae</name>
    <dbReference type="NCBI Taxonomy" id="1396819"/>
    <lineage>
        <taxon>Bacteria</taxon>
        <taxon>Pseudomonadati</taxon>
        <taxon>Pseudomonadota</taxon>
        <taxon>Gammaproteobacteria</taxon>
        <taxon>Nevskiales</taxon>
        <taxon>Nevskiaceae</taxon>
        <taxon>Solimonas</taxon>
    </lineage>
</organism>
<dbReference type="SUPFAM" id="SSF117916">
    <property type="entry name" value="Fe-S cluster assembly (FSCA) domain-like"/>
    <property type="match status" value="1"/>
</dbReference>
<dbReference type="PANTHER" id="PTHR42831">
    <property type="entry name" value="FE-S PROTEIN MATURATION AUXILIARY FACTOR YITW"/>
    <property type="match status" value="1"/>
</dbReference>
<dbReference type="PANTHER" id="PTHR42831:SF1">
    <property type="entry name" value="FE-S PROTEIN MATURATION AUXILIARY FACTOR YITW"/>
    <property type="match status" value="1"/>
</dbReference>
<dbReference type="Gene3D" id="3.30.300.130">
    <property type="entry name" value="Fe-S cluster assembly (FSCA)"/>
    <property type="match status" value="1"/>
</dbReference>
<dbReference type="AlphaFoldDB" id="A0A6M2BWF3"/>
<name>A0A6M2BWF3_9GAMM</name>
<evidence type="ECO:0000313" key="2">
    <source>
        <dbReference type="EMBL" id="NGY06531.1"/>
    </source>
</evidence>
<comment type="caution">
    <text evidence="2">The sequence shown here is derived from an EMBL/GenBank/DDBJ whole genome shotgun (WGS) entry which is preliminary data.</text>
</comment>
<feature type="domain" description="MIP18 family-like" evidence="1">
    <location>
        <begin position="82"/>
        <end position="156"/>
    </location>
</feature>
<keyword evidence="3" id="KW-1185">Reference proteome</keyword>